<dbReference type="NCBIfam" id="TIGR03705">
    <property type="entry name" value="poly_P_kin"/>
    <property type="match status" value="1"/>
</dbReference>
<comment type="similarity">
    <text evidence="6 7">Belongs to the polyphosphate kinase 1 (PPK1) family.</text>
</comment>
<protein>
    <recommendedName>
        <fullName evidence="6 7">Polyphosphate kinase</fullName>
        <ecNumber evidence="6 7">2.7.4.1</ecNumber>
    </recommendedName>
    <alternativeName>
        <fullName evidence="6">ATP-polyphosphate phosphotransferase</fullName>
    </alternativeName>
    <alternativeName>
        <fullName evidence="6">Polyphosphoric acid kinase</fullName>
    </alternativeName>
</protein>
<keyword evidence="2 6" id="KW-0808">Transferase</keyword>
<comment type="PTM">
    <text evidence="6 7">An intermediate of this reaction is the autophosphorylated ppk in which a phosphate is covalently linked to a histidine residue through a N-P bond.</text>
</comment>
<feature type="binding site" evidence="6">
    <location>
        <position position="589"/>
    </location>
    <ligand>
        <name>ATP</name>
        <dbReference type="ChEBI" id="CHEBI:30616"/>
    </ligand>
</feature>
<gene>
    <name evidence="6" type="primary">ppk</name>
    <name evidence="12" type="ordered locus">Spirs_1893</name>
</gene>
<dbReference type="InterPro" id="IPR036832">
    <property type="entry name" value="PPK_N_dom_sf"/>
</dbReference>
<organism evidence="12 13">
    <name type="scientific">Sediminispirochaeta smaragdinae (strain DSM 11293 / JCM 15392 / SEBR 4228)</name>
    <name type="common">Spirochaeta smaragdinae</name>
    <dbReference type="NCBI Taxonomy" id="573413"/>
    <lineage>
        <taxon>Bacteria</taxon>
        <taxon>Pseudomonadati</taxon>
        <taxon>Spirochaetota</taxon>
        <taxon>Spirochaetia</taxon>
        <taxon>Spirochaetales</taxon>
        <taxon>Spirochaetaceae</taxon>
        <taxon>Sediminispirochaeta</taxon>
    </lineage>
</organism>
<dbReference type="KEGG" id="ssm:Spirs_1893"/>
<dbReference type="Proteomes" id="UP000002318">
    <property type="component" value="Chromosome"/>
</dbReference>
<dbReference type="RefSeq" id="WP_013254483.1">
    <property type="nucleotide sequence ID" value="NC_014364.1"/>
</dbReference>
<evidence type="ECO:0000256" key="1">
    <source>
        <dbReference type="ARBA" id="ARBA00022553"/>
    </source>
</evidence>
<keyword evidence="6" id="KW-0460">Magnesium</keyword>
<feature type="domain" description="Polyphosphate kinase C-terminal" evidence="10">
    <location>
        <begin position="500"/>
        <end position="659"/>
    </location>
</feature>
<dbReference type="HAMAP" id="MF_00347">
    <property type="entry name" value="Polyphosphate_kinase"/>
    <property type="match status" value="1"/>
</dbReference>
<evidence type="ECO:0000259" key="11">
    <source>
        <dbReference type="Pfam" id="PF17941"/>
    </source>
</evidence>
<dbReference type="InterPro" id="IPR024953">
    <property type="entry name" value="PP_kinase_middle"/>
</dbReference>
<feature type="binding site" evidence="6">
    <location>
        <position position="371"/>
    </location>
    <ligand>
        <name>Mg(2+)</name>
        <dbReference type="ChEBI" id="CHEBI:18420"/>
    </ligand>
</feature>
<dbReference type="PANTHER" id="PTHR30218:SF0">
    <property type="entry name" value="POLYPHOSPHATE KINASE"/>
    <property type="match status" value="1"/>
</dbReference>
<dbReference type="Pfam" id="PF13090">
    <property type="entry name" value="PP_kinase_C"/>
    <property type="match status" value="1"/>
</dbReference>
<sequence>MNVEFLNKEISWLSFNNRVLEEAQDPSVPLAMRLKFLGIYSNNLDEFFRVRVATLKRLAKLGKKSIESIGDDPKMILDQIQDIVIRQHAKFDYIFDELRKKMEEANIFFLRETDLVREEHKAIVKEYFIREVRPQIFPVMVNSRYRFPELSDTDLYLLVKLSKQGSSRETYSIIEIPSKSCPRFLLLPKEGERQYVILLEDIVRSGLDYIFHSLNFDTFQAYDIKITRDAELDIDDDFEVSYLNKIHKSLEQRKNANPVRLTYDTAMPAEMVRFIERKLKLNALDTILPGRRYHNSKDYMNFPDILPDEQCHVPTGIIHRDLRRTSGIIEVVRKKELLLHFPYLGFETIIDLLREASLDPKVTSIRVTLYRLARYSSVINALINAKKNRKEVVVLLELQARFDEKANIRWANKLKSEGVKVLFGVPGLKVHSKLCIITRKGHKGSEEHVCAIGTGNLNEDTARLYTDTYLLTSHPEICSEVDQLFGFFERNYRISRFNHLIVSPFQSRQAFIALIEEQIGRVKKGKQGLIRLQLNNLADRDLIQSLYRASEKGVSIQLIVRGMLSLIPGRKKMSENIEVISIVDSYLEHARFFIFGPDEKVKVWISSADWLPRNIDRRVEVTCPIYDTNLKRELIDLFSIEWKDNVKARRIVDGKEFRNQNGLPPWRSQLEKGLYLKRLHEEREADRS</sequence>
<dbReference type="SUPFAM" id="SSF140356">
    <property type="entry name" value="PPK N-terminal domain-like"/>
    <property type="match status" value="1"/>
</dbReference>
<dbReference type="Gene3D" id="1.20.58.310">
    <property type="entry name" value="Polyphosphate kinase N-terminal domain"/>
    <property type="match status" value="1"/>
</dbReference>
<keyword evidence="1 6" id="KW-0597">Phosphoprotein</keyword>
<dbReference type="Pfam" id="PF02503">
    <property type="entry name" value="PP_kinase"/>
    <property type="match status" value="1"/>
</dbReference>
<dbReference type="GO" id="GO:0008976">
    <property type="term" value="F:polyphosphate kinase activity"/>
    <property type="evidence" value="ECO:0007669"/>
    <property type="project" value="UniProtKB-UniRule"/>
</dbReference>
<dbReference type="Gene3D" id="3.30.1840.10">
    <property type="entry name" value="Polyphosphate kinase middle domain"/>
    <property type="match status" value="1"/>
</dbReference>
<comment type="cofactor">
    <cofactor evidence="6">
        <name>Mg(2+)</name>
        <dbReference type="ChEBI" id="CHEBI:18420"/>
    </cofactor>
</comment>
<feature type="domain" description="Polyphosphate kinase middle" evidence="8">
    <location>
        <begin position="120"/>
        <end position="302"/>
    </location>
</feature>
<feature type="binding site" evidence="6">
    <location>
        <position position="561"/>
    </location>
    <ligand>
        <name>ATP</name>
        <dbReference type="ChEBI" id="CHEBI:30616"/>
    </ligand>
</feature>
<dbReference type="AlphaFoldDB" id="E1R6K1"/>
<comment type="catalytic activity">
    <reaction evidence="6 7">
        <text>[phosphate](n) + ATP = [phosphate](n+1) + ADP</text>
        <dbReference type="Rhea" id="RHEA:19573"/>
        <dbReference type="Rhea" id="RHEA-COMP:9859"/>
        <dbReference type="Rhea" id="RHEA-COMP:14280"/>
        <dbReference type="ChEBI" id="CHEBI:16838"/>
        <dbReference type="ChEBI" id="CHEBI:30616"/>
        <dbReference type="ChEBI" id="CHEBI:456216"/>
        <dbReference type="EC" id="2.7.4.1"/>
    </reaction>
</comment>
<dbReference type="Gene3D" id="3.30.870.10">
    <property type="entry name" value="Endonuclease Chain A"/>
    <property type="match status" value="2"/>
</dbReference>
<dbReference type="EMBL" id="CP002116">
    <property type="protein sequence ID" value="ADK81019.1"/>
    <property type="molecule type" value="Genomic_DNA"/>
</dbReference>
<dbReference type="GO" id="GO:0046872">
    <property type="term" value="F:metal ion binding"/>
    <property type="evidence" value="ECO:0007669"/>
    <property type="project" value="UniProtKB-KW"/>
</dbReference>
<dbReference type="InterPro" id="IPR036830">
    <property type="entry name" value="PP_kinase_middle_dom_sf"/>
</dbReference>
<dbReference type="Pfam" id="PF17941">
    <property type="entry name" value="PP_kinase_C_1"/>
    <property type="match status" value="1"/>
</dbReference>
<keyword evidence="13" id="KW-1185">Reference proteome</keyword>
<feature type="binding site" evidence="6">
    <location>
        <position position="401"/>
    </location>
    <ligand>
        <name>Mg(2+)</name>
        <dbReference type="ChEBI" id="CHEBI:18420"/>
    </ligand>
</feature>
<dbReference type="STRING" id="573413.Spirs_1893"/>
<dbReference type="SUPFAM" id="SSF56024">
    <property type="entry name" value="Phospholipase D/nuclease"/>
    <property type="match status" value="2"/>
</dbReference>
<dbReference type="EC" id="2.7.4.1" evidence="6 7"/>
<evidence type="ECO:0000256" key="5">
    <source>
        <dbReference type="ARBA" id="ARBA00022840"/>
    </source>
</evidence>
<keyword evidence="3 6" id="KW-0547">Nucleotide-binding</keyword>
<dbReference type="InterPro" id="IPR003414">
    <property type="entry name" value="PP_kinase"/>
</dbReference>
<proteinExistence type="inferred from homology"/>
<dbReference type="InterPro" id="IPR025200">
    <property type="entry name" value="PPK_C_dom2"/>
</dbReference>
<evidence type="ECO:0000256" key="2">
    <source>
        <dbReference type="ARBA" id="ARBA00022679"/>
    </source>
</evidence>
<dbReference type="InterPro" id="IPR025198">
    <property type="entry name" value="PPK_N_dom"/>
</dbReference>
<evidence type="ECO:0000259" key="10">
    <source>
        <dbReference type="Pfam" id="PF13090"/>
    </source>
</evidence>
<evidence type="ECO:0000256" key="4">
    <source>
        <dbReference type="ARBA" id="ARBA00022777"/>
    </source>
</evidence>
<dbReference type="InterPro" id="IPR041108">
    <property type="entry name" value="PP_kinase_C_1"/>
</dbReference>
<dbReference type="PIRSF" id="PIRSF015589">
    <property type="entry name" value="PP_kinase"/>
    <property type="match status" value="1"/>
</dbReference>
<dbReference type="GO" id="GO:0006799">
    <property type="term" value="P:polyphosphate biosynthetic process"/>
    <property type="evidence" value="ECO:0007669"/>
    <property type="project" value="UniProtKB-UniRule"/>
</dbReference>
<accession>E1R6K1</accession>
<dbReference type="GO" id="GO:0005524">
    <property type="term" value="F:ATP binding"/>
    <property type="evidence" value="ECO:0007669"/>
    <property type="project" value="UniProtKB-KW"/>
</dbReference>
<evidence type="ECO:0000256" key="3">
    <source>
        <dbReference type="ARBA" id="ARBA00022741"/>
    </source>
</evidence>
<feature type="active site" description="Phosphohistidine intermediate" evidence="6">
    <location>
        <position position="431"/>
    </location>
</feature>
<feature type="binding site" evidence="6">
    <location>
        <position position="465"/>
    </location>
    <ligand>
        <name>ATP</name>
        <dbReference type="ChEBI" id="CHEBI:30616"/>
    </ligand>
</feature>
<keyword evidence="6" id="KW-0479">Metal-binding</keyword>
<keyword evidence="5 6" id="KW-0067">ATP-binding</keyword>
<evidence type="ECO:0000259" key="8">
    <source>
        <dbReference type="Pfam" id="PF02503"/>
    </source>
</evidence>
<dbReference type="NCBIfam" id="NF003917">
    <property type="entry name" value="PRK05443.1-1"/>
    <property type="match status" value="1"/>
</dbReference>
<reference evidence="12 13" key="1">
    <citation type="journal article" date="2010" name="Stand. Genomic Sci.">
        <title>Complete genome sequence of Spirochaeta smaragdinae type strain (SEBR 4228).</title>
        <authorList>
            <person name="Mavromatis K."/>
            <person name="Yasawong M."/>
            <person name="Chertkov O."/>
            <person name="Lapidus A."/>
            <person name="Lucas S."/>
            <person name="Nolan M."/>
            <person name="Del Rio T.G."/>
            <person name="Tice H."/>
            <person name="Cheng J.F."/>
            <person name="Pitluck S."/>
            <person name="Liolios K."/>
            <person name="Ivanova N."/>
            <person name="Tapia R."/>
            <person name="Han C."/>
            <person name="Bruce D."/>
            <person name="Goodwin L."/>
            <person name="Pati A."/>
            <person name="Chen A."/>
            <person name="Palaniappan K."/>
            <person name="Land M."/>
            <person name="Hauser L."/>
            <person name="Chang Y.J."/>
            <person name="Jeffries C.D."/>
            <person name="Detter J.C."/>
            <person name="Rohde M."/>
            <person name="Brambilla E."/>
            <person name="Spring S."/>
            <person name="Goker M."/>
            <person name="Sikorski J."/>
            <person name="Woyke T."/>
            <person name="Bristow J."/>
            <person name="Eisen J.A."/>
            <person name="Markowitz V."/>
            <person name="Hugenholtz P."/>
            <person name="Klenk H.P."/>
            <person name="Kyrpides N.C."/>
        </authorList>
    </citation>
    <scope>NUCLEOTIDE SEQUENCE [LARGE SCALE GENOMIC DNA]</scope>
    <source>
        <strain evidence="13">DSM 11293 / JCM 15392 / SEBR 4228</strain>
    </source>
</reference>
<name>E1R6K1_SEDSS</name>
<dbReference type="Pfam" id="PF13089">
    <property type="entry name" value="PP_kinase_N"/>
    <property type="match status" value="1"/>
</dbReference>
<comment type="function">
    <text evidence="6 7">Catalyzes the reversible transfer of the terminal phosphate of ATP to form a long-chain polyphosphate (polyP).</text>
</comment>
<keyword evidence="4 6" id="KW-0418">Kinase</keyword>
<feature type="domain" description="Polyphosphate kinase N-terminal" evidence="9">
    <location>
        <begin position="5"/>
        <end position="109"/>
    </location>
</feature>
<dbReference type="OrthoDB" id="9761456at2"/>
<feature type="domain" description="Polyphosphate kinase C-terminal" evidence="11">
    <location>
        <begin position="328"/>
        <end position="492"/>
    </location>
</feature>
<evidence type="ECO:0000256" key="6">
    <source>
        <dbReference type="HAMAP-Rule" id="MF_00347"/>
    </source>
</evidence>
<dbReference type="PANTHER" id="PTHR30218">
    <property type="entry name" value="POLYPHOSPHATE KINASE"/>
    <property type="match status" value="1"/>
</dbReference>
<feature type="binding site" evidence="6">
    <location>
        <position position="43"/>
    </location>
    <ligand>
        <name>ATP</name>
        <dbReference type="ChEBI" id="CHEBI:30616"/>
    </ligand>
</feature>
<evidence type="ECO:0000259" key="9">
    <source>
        <dbReference type="Pfam" id="PF13089"/>
    </source>
</evidence>
<dbReference type="eggNOG" id="COG0855">
    <property type="taxonomic scope" value="Bacteria"/>
</dbReference>
<dbReference type="SUPFAM" id="SSF143724">
    <property type="entry name" value="PHP14-like"/>
    <property type="match status" value="1"/>
</dbReference>
<evidence type="ECO:0000313" key="13">
    <source>
        <dbReference type="Proteomes" id="UP000002318"/>
    </source>
</evidence>
<evidence type="ECO:0000313" key="12">
    <source>
        <dbReference type="EMBL" id="ADK81019.1"/>
    </source>
</evidence>
<evidence type="ECO:0000256" key="7">
    <source>
        <dbReference type="RuleBase" id="RU003800"/>
    </source>
</evidence>
<dbReference type="GO" id="GO:0009358">
    <property type="term" value="C:polyphosphate kinase complex"/>
    <property type="evidence" value="ECO:0007669"/>
    <property type="project" value="InterPro"/>
</dbReference>
<dbReference type="HOGENOM" id="CLU_009678_5_0_12"/>